<name>A1C6V3_ASPCL</name>
<dbReference type="Proteomes" id="UP000006701">
    <property type="component" value="Unassembled WGS sequence"/>
</dbReference>
<dbReference type="EMBL" id="DS027045">
    <property type="protein sequence ID" value="EAW14124.1"/>
    <property type="molecule type" value="Genomic_DNA"/>
</dbReference>
<organism evidence="1 2">
    <name type="scientific">Aspergillus clavatus (strain ATCC 1007 / CBS 513.65 / DSM 816 / NCTC 3887 / NRRL 1 / QM 1276 / 107)</name>
    <dbReference type="NCBI Taxonomy" id="344612"/>
    <lineage>
        <taxon>Eukaryota</taxon>
        <taxon>Fungi</taxon>
        <taxon>Dikarya</taxon>
        <taxon>Ascomycota</taxon>
        <taxon>Pezizomycotina</taxon>
        <taxon>Eurotiomycetes</taxon>
        <taxon>Eurotiomycetidae</taxon>
        <taxon>Eurotiales</taxon>
        <taxon>Aspergillaceae</taxon>
        <taxon>Aspergillus</taxon>
        <taxon>Aspergillus subgen. Fumigati</taxon>
    </lineage>
</organism>
<dbReference type="VEuPathDB" id="FungiDB:ACLA_071570"/>
<dbReference type="AlphaFoldDB" id="A1C6V3"/>
<dbReference type="KEGG" id="act:ACLA_071570"/>
<accession>A1C6V3</accession>
<gene>
    <name evidence="1" type="ORF">ACLA_071570</name>
</gene>
<sequence length="118" mass="12687">MACPKFPNFTGLGHGQPTDTRTYWVHMDKPAQANSTPEVLHKVHAAVQRRECTVYTSWGAIPAARAAPTGNVLIGFNATNHTPGGILDAAEARVKYLIDSQYQGSPQEAGKSTVVIMP</sequence>
<evidence type="ECO:0000313" key="2">
    <source>
        <dbReference type="Proteomes" id="UP000006701"/>
    </source>
</evidence>
<keyword evidence="2" id="KW-1185">Reference proteome</keyword>
<dbReference type="HOGENOM" id="CLU_2072598_0_0_1"/>
<dbReference type="RefSeq" id="XP_001275550.1">
    <property type="nucleotide sequence ID" value="XM_001275549.1"/>
</dbReference>
<dbReference type="GeneID" id="4708066"/>
<evidence type="ECO:0000313" key="1">
    <source>
        <dbReference type="EMBL" id="EAW14124.1"/>
    </source>
</evidence>
<reference evidence="1 2" key="1">
    <citation type="journal article" date="2008" name="PLoS Genet.">
        <title>Genomic islands in the pathogenic filamentous fungus Aspergillus fumigatus.</title>
        <authorList>
            <person name="Fedorova N.D."/>
            <person name="Khaldi N."/>
            <person name="Joardar V.S."/>
            <person name="Maiti R."/>
            <person name="Amedeo P."/>
            <person name="Anderson M.J."/>
            <person name="Crabtree J."/>
            <person name="Silva J.C."/>
            <person name="Badger J.H."/>
            <person name="Albarraq A."/>
            <person name="Angiuoli S."/>
            <person name="Bussey H."/>
            <person name="Bowyer P."/>
            <person name="Cotty P.J."/>
            <person name="Dyer P.S."/>
            <person name="Egan A."/>
            <person name="Galens K."/>
            <person name="Fraser-Liggett C.M."/>
            <person name="Haas B.J."/>
            <person name="Inman J.M."/>
            <person name="Kent R."/>
            <person name="Lemieux S."/>
            <person name="Malavazi I."/>
            <person name="Orvis J."/>
            <person name="Roemer T."/>
            <person name="Ronning C.M."/>
            <person name="Sundaram J.P."/>
            <person name="Sutton G."/>
            <person name="Turner G."/>
            <person name="Venter J.C."/>
            <person name="White O.R."/>
            <person name="Whitty B.R."/>
            <person name="Youngman P."/>
            <person name="Wolfe K.H."/>
            <person name="Goldman G.H."/>
            <person name="Wortman J.R."/>
            <person name="Jiang B."/>
            <person name="Denning D.W."/>
            <person name="Nierman W.C."/>
        </authorList>
    </citation>
    <scope>NUCLEOTIDE SEQUENCE [LARGE SCALE GENOMIC DNA]</scope>
    <source>
        <strain evidence="2">ATCC 1007 / CBS 513.65 / DSM 816 / NCTC 3887 / NRRL 1</strain>
    </source>
</reference>
<proteinExistence type="predicted"/>
<protein>
    <submittedName>
        <fullName evidence="1">Uncharacterized protein</fullName>
    </submittedName>
</protein>